<dbReference type="Pfam" id="PF20061">
    <property type="entry name" value="DUF6460"/>
    <property type="match status" value="1"/>
</dbReference>
<keyword evidence="4" id="KW-1185">Reference proteome</keyword>
<dbReference type="OrthoDB" id="7679021at2"/>
<evidence type="ECO:0000313" key="4">
    <source>
        <dbReference type="Proteomes" id="UP000308828"/>
    </source>
</evidence>
<protein>
    <recommendedName>
        <fullName evidence="2">DUF6460 domain-containing protein</fullName>
    </recommendedName>
</protein>
<evidence type="ECO:0000313" key="3">
    <source>
        <dbReference type="EMBL" id="THV23651.1"/>
    </source>
</evidence>
<feature type="transmembrane region" description="Helical" evidence="1">
    <location>
        <begin position="50"/>
        <end position="76"/>
    </location>
</feature>
<dbReference type="AlphaFoldDB" id="A0A4S8P2X7"/>
<organism evidence="3 4">
    <name type="scientific">Peteryoungia ipomoeae</name>
    <dbReference type="NCBI Taxonomy" id="1210932"/>
    <lineage>
        <taxon>Bacteria</taxon>
        <taxon>Pseudomonadati</taxon>
        <taxon>Pseudomonadota</taxon>
        <taxon>Alphaproteobacteria</taxon>
        <taxon>Hyphomicrobiales</taxon>
        <taxon>Rhizobiaceae</taxon>
        <taxon>Peteryoungia</taxon>
    </lineage>
</organism>
<dbReference type="RefSeq" id="WP_136597751.1">
    <property type="nucleotide sequence ID" value="NZ_STGV01000002.1"/>
</dbReference>
<sequence>MQALIAGMIKLALASLLAGSLLSVVGVTPRSVIESMGVTPQDLQNGILNALAWTAPRLLMGAVVILPVWFLTYILAPPRS</sequence>
<dbReference type="EMBL" id="STGV01000002">
    <property type="protein sequence ID" value="THV23651.1"/>
    <property type="molecule type" value="Genomic_DNA"/>
</dbReference>
<keyword evidence="1" id="KW-0472">Membrane</keyword>
<comment type="caution">
    <text evidence="3">The sequence shown here is derived from an EMBL/GenBank/DDBJ whole genome shotgun (WGS) entry which is preliminary data.</text>
</comment>
<feature type="domain" description="DUF6460" evidence="2">
    <location>
        <begin position="49"/>
        <end position="77"/>
    </location>
</feature>
<keyword evidence="1" id="KW-0812">Transmembrane</keyword>
<gene>
    <name evidence="3" type="ORF">FAA97_06580</name>
</gene>
<name>A0A4S8P2X7_9HYPH</name>
<evidence type="ECO:0000259" key="2">
    <source>
        <dbReference type="Pfam" id="PF20061"/>
    </source>
</evidence>
<accession>A0A4S8P2X7</accession>
<proteinExistence type="predicted"/>
<reference evidence="3 4" key="1">
    <citation type="submission" date="2019-04" db="EMBL/GenBank/DDBJ databases">
        <title>Genome sequence of strain shin9-1.</title>
        <authorList>
            <person name="Gao J."/>
            <person name="Sun J."/>
        </authorList>
    </citation>
    <scope>NUCLEOTIDE SEQUENCE [LARGE SCALE GENOMIC DNA]</scope>
    <source>
        <strain evidence="4">shin9-1</strain>
    </source>
</reference>
<dbReference type="Proteomes" id="UP000308828">
    <property type="component" value="Unassembled WGS sequence"/>
</dbReference>
<dbReference type="InterPro" id="IPR045594">
    <property type="entry name" value="DUF6460"/>
</dbReference>
<evidence type="ECO:0000256" key="1">
    <source>
        <dbReference type="SAM" id="Phobius"/>
    </source>
</evidence>
<keyword evidence="1" id="KW-1133">Transmembrane helix</keyword>